<evidence type="ECO:0000256" key="1">
    <source>
        <dbReference type="SAM" id="SignalP"/>
    </source>
</evidence>
<reference evidence="2 3" key="1">
    <citation type="submission" date="2024-08" db="EMBL/GenBank/DDBJ databases">
        <authorList>
            <person name="Cucini C."/>
            <person name="Frati F."/>
        </authorList>
    </citation>
    <scope>NUCLEOTIDE SEQUENCE [LARGE SCALE GENOMIC DNA]</scope>
</reference>
<evidence type="ECO:0000313" key="2">
    <source>
        <dbReference type="EMBL" id="CAL8098536.1"/>
    </source>
</evidence>
<feature type="chain" id="PRO_5046497142" evidence="1">
    <location>
        <begin position="24"/>
        <end position="181"/>
    </location>
</feature>
<evidence type="ECO:0000313" key="3">
    <source>
        <dbReference type="Proteomes" id="UP001642540"/>
    </source>
</evidence>
<dbReference type="SUPFAM" id="SSF56436">
    <property type="entry name" value="C-type lectin-like"/>
    <property type="match status" value="1"/>
</dbReference>
<gene>
    <name evidence="2" type="ORF">ODALV1_LOCUS9969</name>
</gene>
<keyword evidence="1" id="KW-0732">Signal</keyword>
<proteinExistence type="predicted"/>
<name>A0ABP1QD76_9HEXA</name>
<organism evidence="2 3">
    <name type="scientific">Orchesella dallaii</name>
    <dbReference type="NCBI Taxonomy" id="48710"/>
    <lineage>
        <taxon>Eukaryota</taxon>
        <taxon>Metazoa</taxon>
        <taxon>Ecdysozoa</taxon>
        <taxon>Arthropoda</taxon>
        <taxon>Hexapoda</taxon>
        <taxon>Collembola</taxon>
        <taxon>Entomobryomorpha</taxon>
        <taxon>Entomobryoidea</taxon>
        <taxon>Orchesellidae</taxon>
        <taxon>Orchesellinae</taxon>
        <taxon>Orchesella</taxon>
    </lineage>
</organism>
<dbReference type="EMBL" id="CAXLJM020000030">
    <property type="protein sequence ID" value="CAL8098536.1"/>
    <property type="molecule type" value="Genomic_DNA"/>
</dbReference>
<keyword evidence="3" id="KW-1185">Reference proteome</keyword>
<protein>
    <submittedName>
        <fullName evidence="2">Uncharacterized protein</fullName>
    </submittedName>
</protein>
<sequence>MWTEIIFMCILQLQIFWINPCIALSSTNESLFASNEDLDLRAGGISYDDILGKPIRVYTDDPKRCYKFYVFGSKYFYFQAITYCVIKNQRLLDYRNTQDMKWLEKFLRSKVTAIRRVWIFNNIPQAGKDCYYAFIDEVYGFRRVPTDCLNQAVEIPVITVAYTKPGTGTKCPAVDEAKFIF</sequence>
<dbReference type="InterPro" id="IPR016187">
    <property type="entry name" value="CTDL_fold"/>
</dbReference>
<accession>A0ABP1QD76</accession>
<feature type="signal peptide" evidence="1">
    <location>
        <begin position="1"/>
        <end position="23"/>
    </location>
</feature>
<dbReference type="Proteomes" id="UP001642540">
    <property type="component" value="Unassembled WGS sequence"/>
</dbReference>
<comment type="caution">
    <text evidence="2">The sequence shown here is derived from an EMBL/GenBank/DDBJ whole genome shotgun (WGS) entry which is preliminary data.</text>
</comment>